<evidence type="ECO:0000256" key="1">
    <source>
        <dbReference type="SAM" id="Phobius"/>
    </source>
</evidence>
<feature type="transmembrane region" description="Helical" evidence="1">
    <location>
        <begin position="173"/>
        <end position="190"/>
    </location>
</feature>
<feature type="transmembrane region" description="Helical" evidence="1">
    <location>
        <begin position="142"/>
        <end position="161"/>
    </location>
</feature>
<keyword evidence="1" id="KW-1133">Transmembrane helix</keyword>
<keyword evidence="1" id="KW-0472">Membrane</keyword>
<dbReference type="Pfam" id="PF13795">
    <property type="entry name" value="HupE_UreJ_2"/>
    <property type="match status" value="1"/>
</dbReference>
<dbReference type="RefSeq" id="WP_103724876.1">
    <property type="nucleotide sequence ID" value="NZ_PQNY01000001.1"/>
</dbReference>
<dbReference type="InterPro" id="IPR032809">
    <property type="entry name" value="Put_HupE_UreJ"/>
</dbReference>
<dbReference type="Proteomes" id="UP000237056">
    <property type="component" value="Unassembled WGS sequence"/>
</dbReference>
<dbReference type="AlphaFoldDB" id="A0A2S4NBR2"/>
<dbReference type="EMBL" id="PQNY01000001">
    <property type="protein sequence ID" value="POS03135.1"/>
    <property type="molecule type" value="Genomic_DNA"/>
</dbReference>
<organism evidence="2 3">
    <name type="scientific">Flavobacterium croceum DSM 17960</name>
    <dbReference type="NCBI Taxonomy" id="1121886"/>
    <lineage>
        <taxon>Bacteria</taxon>
        <taxon>Pseudomonadati</taxon>
        <taxon>Bacteroidota</taxon>
        <taxon>Flavobacteriia</taxon>
        <taxon>Flavobacteriales</taxon>
        <taxon>Flavobacteriaceae</taxon>
        <taxon>Flavobacterium</taxon>
    </lineage>
</organism>
<keyword evidence="3" id="KW-1185">Reference proteome</keyword>
<accession>A0A2S4NBR2</accession>
<gene>
    <name evidence="2" type="ORF">Q361_101242</name>
</gene>
<sequence length="194" mass="21965">MSEFWVFFQIGLYHVLDLHGYDHVLFLIVLTAPYTAQHWKKLLTLVSLFTLGHTLSLLLAVFDLLIIKSSIIEVLILATILLTGLFNLINQGKNTKNKQDIFIWISTLFFGLIHGFGFSTYFKGILSGEAIDKLPKLLEFALGIEAAQIVVVVTVLILAFIMQTLFKFNKRDFTLTLSSFVMGVTVALLLEKFY</sequence>
<protein>
    <submittedName>
        <fullName evidence="2">HupE/UreJ protein</fullName>
    </submittedName>
</protein>
<feature type="transmembrane region" description="Helical" evidence="1">
    <location>
        <begin position="42"/>
        <end position="65"/>
    </location>
</feature>
<proteinExistence type="predicted"/>
<feature type="transmembrane region" description="Helical" evidence="1">
    <location>
        <begin position="71"/>
        <end position="89"/>
    </location>
</feature>
<reference evidence="2 3" key="1">
    <citation type="submission" date="2018-01" db="EMBL/GenBank/DDBJ databases">
        <title>Genomic Encyclopedia of Type Strains, Phase I: the one thousand microbial genomes (KMG-I) project.</title>
        <authorList>
            <person name="Goeker M."/>
        </authorList>
    </citation>
    <scope>NUCLEOTIDE SEQUENCE [LARGE SCALE GENOMIC DNA]</scope>
    <source>
        <strain evidence="2 3">DSM 17960</strain>
    </source>
</reference>
<comment type="caution">
    <text evidence="2">The sequence shown here is derived from an EMBL/GenBank/DDBJ whole genome shotgun (WGS) entry which is preliminary data.</text>
</comment>
<feature type="transmembrane region" description="Helical" evidence="1">
    <location>
        <begin position="101"/>
        <end position="122"/>
    </location>
</feature>
<name>A0A2S4NBR2_9FLAO</name>
<dbReference type="OrthoDB" id="9808870at2"/>
<keyword evidence="1" id="KW-0812">Transmembrane</keyword>
<evidence type="ECO:0000313" key="3">
    <source>
        <dbReference type="Proteomes" id="UP000237056"/>
    </source>
</evidence>
<feature type="transmembrane region" description="Helical" evidence="1">
    <location>
        <begin position="6"/>
        <end position="30"/>
    </location>
</feature>
<evidence type="ECO:0000313" key="2">
    <source>
        <dbReference type="EMBL" id="POS03135.1"/>
    </source>
</evidence>